<feature type="domain" description="CorA-like transporter" evidence="2">
    <location>
        <begin position="12"/>
        <end position="307"/>
    </location>
</feature>
<comment type="caution">
    <text evidence="3">The sequence shown here is derived from an EMBL/GenBank/DDBJ whole genome shotgun (WGS) entry which is preliminary data.</text>
</comment>
<name>A0AAI8VP54_9PEZI</name>
<sequence>MPIDLPTEFTESYLIYQKYPRYIAASSTYGPALWGFRERLNRKKAKLFIQDAGDIVVPVREIQKRNGAFTVSKCNILSEEKLKEWLGDTYERDPNNPAKFVGALATKADPNCRFIFLITDSALAPLELTRDCLLRILTYHQVMPNYIDFLLVYGAQEEDRELRFSGFRTRTTFVNPEPGHIIPDLGRSGRQHEMCYNLKAVAPREAGKTQLIQNRWKIRQAAIYHRFDLGTGSLLWIIADPREAVKGVIGEILPEGTAPRDFQFGTVAEAFSASLDTHILLAQWASDEWRWHIQSLEETIDNMTRPALLFDDGNQYQPRVLPRAVTRVQEYEDKVNEAVMVMESNINILTSLRSSYKTLVEDPEFPAADQGACQKAFKRFTTRMDEFIFDLRTQTDRGKVLSKLAADRKAIVLGQTQMQAATKQEKLAESMWQFAERGQKEAIAMRTVTIITLLYLPPTFVSTFFSTDVIKYQDNGTDQVFFSRNAMISFLYVTIPLWAVTLVVVVFYYKWESWRREQRARGLLSQDPDVFEYWEKYSRSSGNSGSQKMPNSFIGHILGKGQKQAP</sequence>
<accession>A0AAI8VP54</accession>
<dbReference type="Proteomes" id="UP001295740">
    <property type="component" value="Unassembled WGS sequence"/>
</dbReference>
<protein>
    <submittedName>
        <fullName evidence="3">Uu.00g135710.m01.CDS01</fullName>
    </submittedName>
</protein>
<organism evidence="3 4">
    <name type="scientific">Anthostomella pinea</name>
    <dbReference type="NCBI Taxonomy" id="933095"/>
    <lineage>
        <taxon>Eukaryota</taxon>
        <taxon>Fungi</taxon>
        <taxon>Dikarya</taxon>
        <taxon>Ascomycota</taxon>
        <taxon>Pezizomycotina</taxon>
        <taxon>Sordariomycetes</taxon>
        <taxon>Xylariomycetidae</taxon>
        <taxon>Xylariales</taxon>
        <taxon>Xylariaceae</taxon>
        <taxon>Anthostomella</taxon>
    </lineage>
</organism>
<dbReference type="EMBL" id="CAUWAG010000012">
    <property type="protein sequence ID" value="CAJ2508545.1"/>
    <property type="molecule type" value="Genomic_DNA"/>
</dbReference>
<keyword evidence="4" id="KW-1185">Reference proteome</keyword>
<keyword evidence="1" id="KW-1133">Transmembrane helix</keyword>
<evidence type="ECO:0000256" key="1">
    <source>
        <dbReference type="SAM" id="Phobius"/>
    </source>
</evidence>
<feature type="transmembrane region" description="Helical" evidence="1">
    <location>
        <begin position="486"/>
        <end position="509"/>
    </location>
</feature>
<dbReference type="Pfam" id="PF26616">
    <property type="entry name" value="CorA-like"/>
    <property type="match status" value="1"/>
</dbReference>
<proteinExistence type="predicted"/>
<keyword evidence="1" id="KW-0812">Transmembrane</keyword>
<evidence type="ECO:0000313" key="3">
    <source>
        <dbReference type="EMBL" id="CAJ2508545.1"/>
    </source>
</evidence>
<gene>
    <name evidence="3" type="ORF">KHLLAP_LOCUS9013</name>
</gene>
<evidence type="ECO:0000313" key="4">
    <source>
        <dbReference type="Proteomes" id="UP001295740"/>
    </source>
</evidence>
<dbReference type="InterPro" id="IPR058257">
    <property type="entry name" value="CorA-like_dom"/>
</dbReference>
<reference evidence="3" key="1">
    <citation type="submission" date="2023-10" db="EMBL/GenBank/DDBJ databases">
        <authorList>
            <person name="Hackl T."/>
        </authorList>
    </citation>
    <scope>NUCLEOTIDE SEQUENCE</scope>
</reference>
<dbReference type="AlphaFoldDB" id="A0AAI8VP54"/>
<keyword evidence="1" id="KW-0472">Membrane</keyword>
<evidence type="ECO:0000259" key="2">
    <source>
        <dbReference type="Pfam" id="PF26616"/>
    </source>
</evidence>
<dbReference type="Gene3D" id="1.20.58.340">
    <property type="entry name" value="Magnesium transport protein CorA, transmembrane region"/>
    <property type="match status" value="1"/>
</dbReference>